<evidence type="ECO:0000256" key="1">
    <source>
        <dbReference type="SAM" id="Phobius"/>
    </source>
</evidence>
<dbReference type="Pfam" id="PF06724">
    <property type="entry name" value="DUF1206"/>
    <property type="match status" value="3"/>
</dbReference>
<name>A0A316G8X6_9RHOB</name>
<dbReference type="InterPro" id="IPR009597">
    <property type="entry name" value="DUF1206"/>
</dbReference>
<feature type="transmembrane region" description="Helical" evidence="1">
    <location>
        <begin position="93"/>
        <end position="116"/>
    </location>
</feature>
<feature type="transmembrane region" description="Helical" evidence="1">
    <location>
        <begin position="136"/>
        <end position="157"/>
    </location>
</feature>
<comment type="caution">
    <text evidence="3">The sequence shown here is derived from an EMBL/GenBank/DDBJ whole genome shotgun (WGS) entry which is preliminary data.</text>
</comment>
<feature type="transmembrane region" description="Helical" evidence="1">
    <location>
        <begin position="225"/>
        <end position="243"/>
    </location>
</feature>
<protein>
    <submittedName>
        <fullName evidence="3">Uncharacterized protein DUF1206</fullName>
    </submittedName>
</protein>
<dbReference type="RefSeq" id="WP_109758773.1">
    <property type="nucleotide sequence ID" value="NZ_CP034588.1"/>
</dbReference>
<sequence length="278" mass="29428">MSDTAPNWVVPMMRVGYSARAAVYAVLGGLTLAAAWAGGQTEDTQGALARLRDEPFGNALLWLIGLGLICFAAWRLVAAWYDLERRGDDEKGVFARVALVVSGIWYGALGVSVIALARGNSSGGGDWTTKMMGMPFGKWIAAAVGVALLGVGAFHLYKGWARTYERNIRVTPTTRRLDPAMRAGFVAHAIVVGIVGAFLVVAALQSDPSEAKGVGDALSYVRGMAFGRVLLGLLGLGLLGYALENAIEAIYRIVPRCAGPDVQTISDWAEEKARQAGA</sequence>
<feature type="domain" description="DUF1206" evidence="2">
    <location>
        <begin position="183"/>
        <end position="252"/>
    </location>
</feature>
<dbReference type="KEGG" id="salo:EF888_09505"/>
<dbReference type="OrthoDB" id="5702018at2"/>
<reference evidence="3 4" key="1">
    <citation type="submission" date="2018-05" db="EMBL/GenBank/DDBJ databases">
        <title>Genomic Encyclopedia of Type Strains, Phase IV (KMG-IV): sequencing the most valuable type-strain genomes for metagenomic binning, comparative biology and taxonomic classification.</title>
        <authorList>
            <person name="Goeker M."/>
        </authorList>
    </citation>
    <scope>NUCLEOTIDE SEQUENCE [LARGE SCALE GENOMIC DNA]</scope>
    <source>
        <strain evidence="3 4">DSM 103371</strain>
    </source>
</reference>
<feature type="transmembrane region" description="Helical" evidence="1">
    <location>
        <begin position="21"/>
        <end position="39"/>
    </location>
</feature>
<feature type="domain" description="DUF1206" evidence="2">
    <location>
        <begin position="99"/>
        <end position="162"/>
    </location>
</feature>
<gene>
    <name evidence="3" type="ORF">C8D95_103260</name>
</gene>
<dbReference type="AlphaFoldDB" id="A0A316G8X6"/>
<evidence type="ECO:0000313" key="4">
    <source>
        <dbReference type="Proteomes" id="UP000245390"/>
    </source>
</evidence>
<feature type="transmembrane region" description="Helical" evidence="1">
    <location>
        <begin position="59"/>
        <end position="81"/>
    </location>
</feature>
<evidence type="ECO:0000313" key="3">
    <source>
        <dbReference type="EMBL" id="PWK57023.1"/>
    </source>
</evidence>
<accession>A0A316G8X6</accession>
<feature type="domain" description="DUF1206" evidence="2">
    <location>
        <begin position="15"/>
        <end position="82"/>
    </location>
</feature>
<proteinExistence type="predicted"/>
<keyword evidence="1" id="KW-0472">Membrane</keyword>
<feature type="transmembrane region" description="Helical" evidence="1">
    <location>
        <begin position="185"/>
        <end position="205"/>
    </location>
</feature>
<evidence type="ECO:0000259" key="2">
    <source>
        <dbReference type="Pfam" id="PF06724"/>
    </source>
</evidence>
<keyword evidence="1" id="KW-0812">Transmembrane</keyword>
<dbReference type="Proteomes" id="UP000245390">
    <property type="component" value="Unassembled WGS sequence"/>
</dbReference>
<keyword evidence="4" id="KW-1185">Reference proteome</keyword>
<dbReference type="EMBL" id="QGGV01000003">
    <property type="protein sequence ID" value="PWK57023.1"/>
    <property type="molecule type" value="Genomic_DNA"/>
</dbReference>
<organism evidence="3 4">
    <name type="scientific">Silicimonas algicola</name>
    <dbReference type="NCBI Taxonomy" id="1826607"/>
    <lineage>
        <taxon>Bacteria</taxon>
        <taxon>Pseudomonadati</taxon>
        <taxon>Pseudomonadota</taxon>
        <taxon>Alphaproteobacteria</taxon>
        <taxon>Rhodobacterales</taxon>
        <taxon>Paracoccaceae</taxon>
    </lineage>
</organism>
<keyword evidence="1" id="KW-1133">Transmembrane helix</keyword>